<evidence type="ECO:0000313" key="1">
    <source>
        <dbReference type="EMBL" id="JAD48265.1"/>
    </source>
</evidence>
<sequence>MEQFSGILLVVSIQLVIGI</sequence>
<reference evidence="1" key="1">
    <citation type="submission" date="2014-09" db="EMBL/GenBank/DDBJ databases">
        <authorList>
            <person name="Magalhaes I.L.F."/>
            <person name="Oliveira U."/>
            <person name="Santos F.R."/>
            <person name="Vidigal T.H.D.A."/>
            <person name="Brescovit A.D."/>
            <person name="Santos A.J."/>
        </authorList>
    </citation>
    <scope>NUCLEOTIDE SEQUENCE</scope>
    <source>
        <tissue evidence="1">Shoot tissue taken approximately 20 cm above the soil surface</tissue>
    </source>
</reference>
<dbReference type="EMBL" id="GBRH01249630">
    <property type="protein sequence ID" value="JAD48265.1"/>
    <property type="molecule type" value="Transcribed_RNA"/>
</dbReference>
<name>A0A0A9AH40_ARUDO</name>
<protein>
    <submittedName>
        <fullName evidence="1">Uncharacterized protein</fullName>
    </submittedName>
</protein>
<reference evidence="1" key="2">
    <citation type="journal article" date="2015" name="Data Brief">
        <title>Shoot transcriptome of the giant reed, Arundo donax.</title>
        <authorList>
            <person name="Barrero R.A."/>
            <person name="Guerrero F.D."/>
            <person name="Moolhuijzen P."/>
            <person name="Goolsby J.A."/>
            <person name="Tidwell J."/>
            <person name="Bellgard S.E."/>
            <person name="Bellgard M.I."/>
        </authorList>
    </citation>
    <scope>NUCLEOTIDE SEQUENCE</scope>
    <source>
        <tissue evidence="1">Shoot tissue taken approximately 20 cm above the soil surface</tissue>
    </source>
</reference>
<accession>A0A0A9AH40</accession>
<dbReference type="AlphaFoldDB" id="A0A0A9AH40"/>
<proteinExistence type="predicted"/>
<organism evidence="1">
    <name type="scientific">Arundo donax</name>
    <name type="common">Giant reed</name>
    <name type="synonym">Donax arundinaceus</name>
    <dbReference type="NCBI Taxonomy" id="35708"/>
    <lineage>
        <taxon>Eukaryota</taxon>
        <taxon>Viridiplantae</taxon>
        <taxon>Streptophyta</taxon>
        <taxon>Embryophyta</taxon>
        <taxon>Tracheophyta</taxon>
        <taxon>Spermatophyta</taxon>
        <taxon>Magnoliopsida</taxon>
        <taxon>Liliopsida</taxon>
        <taxon>Poales</taxon>
        <taxon>Poaceae</taxon>
        <taxon>PACMAD clade</taxon>
        <taxon>Arundinoideae</taxon>
        <taxon>Arundineae</taxon>
        <taxon>Arundo</taxon>
    </lineage>
</organism>